<evidence type="ECO:0000313" key="1">
    <source>
        <dbReference type="EMBL" id="CED93604.1"/>
    </source>
</evidence>
<sequence length="31" mass="3512">MQVLSITLLNSTLVYPFKKDEEDELLNSLAS</sequence>
<reference evidence="1 2" key="1">
    <citation type="submission" date="2014-04" db="EMBL/GenBank/DDBJ databases">
        <authorList>
            <person name="Hornung B.V."/>
        </authorList>
    </citation>
    <scope>NUCLEOTIDE SEQUENCE [LARGE SCALE GENOMIC DNA]</scope>
    <source>
        <strain evidence="1 2">CRIB</strain>
    </source>
</reference>
<keyword evidence="2" id="KW-1185">Reference proteome</keyword>
<name>A0A1V1I2F4_9FIRM</name>
<dbReference type="Proteomes" id="UP000245622">
    <property type="component" value="Chromosome 1"/>
</dbReference>
<accession>A0A1V1I2F4</accession>
<dbReference type="EMBL" id="LN555523">
    <property type="protein sequence ID" value="CED93604.1"/>
    <property type="molecule type" value="Genomic_DNA"/>
</dbReference>
<evidence type="ECO:0000313" key="2">
    <source>
        <dbReference type="Proteomes" id="UP000245622"/>
    </source>
</evidence>
<dbReference type="AlphaFoldDB" id="A0A1V1I2F4"/>
<organism evidence="1 2">
    <name type="scientific">Romboutsia ilealis</name>
    <dbReference type="NCBI Taxonomy" id="1115758"/>
    <lineage>
        <taxon>Bacteria</taxon>
        <taxon>Bacillati</taxon>
        <taxon>Bacillota</taxon>
        <taxon>Clostridia</taxon>
        <taxon>Peptostreptococcales</taxon>
        <taxon>Peptostreptococcaceae</taxon>
        <taxon>Romboutsia</taxon>
    </lineage>
</organism>
<gene>
    <name evidence="1" type="ORF">CRIB_852</name>
</gene>
<protein>
    <submittedName>
        <fullName evidence="1">Uncharacterized protein</fullName>
    </submittedName>
</protein>
<dbReference type="KEGG" id="ril:CRIB_852"/>
<proteinExistence type="predicted"/>